<keyword evidence="9" id="KW-0699">rRNA-binding</keyword>
<evidence type="ECO:0000256" key="8">
    <source>
        <dbReference type="ARBA" id="ARBA00022884"/>
    </source>
</evidence>
<feature type="active site" evidence="9">
    <location>
        <position position="41"/>
    </location>
</feature>
<organism evidence="12 13">
    <name type="scientific">Aphanothece hegewaldii CCALA 016</name>
    <dbReference type="NCBI Taxonomy" id="2107694"/>
    <lineage>
        <taxon>Bacteria</taxon>
        <taxon>Bacillati</taxon>
        <taxon>Cyanobacteriota</taxon>
        <taxon>Cyanophyceae</taxon>
        <taxon>Oscillatoriophycideae</taxon>
        <taxon>Chroococcales</taxon>
        <taxon>Aphanothecaceae</taxon>
        <taxon>Aphanothece</taxon>
    </lineage>
</organism>
<dbReference type="PROSITE" id="PS00517">
    <property type="entry name" value="RNASE_3_1"/>
    <property type="match status" value="1"/>
</dbReference>
<dbReference type="Gene3D" id="3.30.160.20">
    <property type="match status" value="1"/>
</dbReference>
<dbReference type="PANTHER" id="PTHR11207:SF0">
    <property type="entry name" value="RIBONUCLEASE 3"/>
    <property type="match status" value="1"/>
</dbReference>
<feature type="binding site" evidence="9">
    <location>
        <position position="110"/>
    </location>
    <ligand>
        <name>Mg(2+)</name>
        <dbReference type="ChEBI" id="CHEBI:18420"/>
    </ligand>
</feature>
<dbReference type="PROSITE" id="PS50142">
    <property type="entry name" value="RNASE_3_2"/>
    <property type="match status" value="1"/>
</dbReference>
<keyword evidence="5 9" id="KW-0540">Nuclease</keyword>
<feature type="binding site" evidence="9">
    <location>
        <position position="37"/>
    </location>
    <ligand>
        <name>Mg(2+)</name>
        <dbReference type="ChEBI" id="CHEBI:18420"/>
    </ligand>
</feature>
<evidence type="ECO:0000256" key="1">
    <source>
        <dbReference type="ARBA" id="ARBA00000109"/>
    </source>
</evidence>
<feature type="domain" description="DRBM" evidence="10">
    <location>
        <begin position="157"/>
        <end position="226"/>
    </location>
</feature>
<name>A0A2T1M355_9CHRO</name>
<evidence type="ECO:0000259" key="11">
    <source>
        <dbReference type="PROSITE" id="PS50142"/>
    </source>
</evidence>
<keyword evidence="9" id="KW-0479">Metal-binding</keyword>
<dbReference type="InterPro" id="IPR000999">
    <property type="entry name" value="RNase_III_dom"/>
</dbReference>
<dbReference type="Pfam" id="PF14622">
    <property type="entry name" value="Ribonucleas_3_3"/>
    <property type="match status" value="1"/>
</dbReference>
<dbReference type="InterPro" id="IPR014720">
    <property type="entry name" value="dsRBD_dom"/>
</dbReference>
<evidence type="ECO:0000256" key="7">
    <source>
        <dbReference type="ARBA" id="ARBA00022801"/>
    </source>
</evidence>
<comment type="subcellular location">
    <subcellularLocation>
        <location evidence="9">Cytoplasm</location>
    </subcellularLocation>
</comment>
<dbReference type="Gene3D" id="1.10.1520.10">
    <property type="entry name" value="Ribonuclease III domain"/>
    <property type="match status" value="1"/>
</dbReference>
<dbReference type="GO" id="GO:0005737">
    <property type="term" value="C:cytoplasm"/>
    <property type="evidence" value="ECO:0007669"/>
    <property type="project" value="UniProtKB-SubCell"/>
</dbReference>
<keyword evidence="7 9" id="KW-0378">Hydrolase</keyword>
<feature type="active site" evidence="9">
    <location>
        <position position="113"/>
    </location>
</feature>
<comment type="cofactor">
    <cofactor evidence="9">
        <name>Mg(2+)</name>
        <dbReference type="ChEBI" id="CHEBI:18420"/>
    </cofactor>
</comment>
<accession>A0A2T1M355</accession>
<evidence type="ECO:0000256" key="3">
    <source>
        <dbReference type="ARBA" id="ARBA00022552"/>
    </source>
</evidence>
<dbReference type="FunFam" id="1.10.1520.10:FF:000001">
    <property type="entry name" value="Ribonuclease 3"/>
    <property type="match status" value="1"/>
</dbReference>
<comment type="catalytic activity">
    <reaction evidence="1 9">
        <text>Endonucleolytic cleavage to 5'-phosphomonoester.</text>
        <dbReference type="EC" id="3.1.26.3"/>
    </reaction>
</comment>
<dbReference type="PANTHER" id="PTHR11207">
    <property type="entry name" value="RIBONUCLEASE III"/>
    <property type="match status" value="1"/>
</dbReference>
<evidence type="ECO:0000259" key="10">
    <source>
        <dbReference type="PROSITE" id="PS50137"/>
    </source>
</evidence>
<dbReference type="EMBL" id="PXOH01000001">
    <property type="protein sequence ID" value="PSF39262.1"/>
    <property type="molecule type" value="Genomic_DNA"/>
</dbReference>
<dbReference type="CDD" id="cd10845">
    <property type="entry name" value="DSRM_RNAse_III_family"/>
    <property type="match status" value="1"/>
</dbReference>
<dbReference type="NCBIfam" id="TIGR02191">
    <property type="entry name" value="RNaseIII"/>
    <property type="match status" value="1"/>
</dbReference>
<dbReference type="Proteomes" id="UP000239001">
    <property type="component" value="Unassembled WGS sequence"/>
</dbReference>
<comment type="caution">
    <text evidence="12">The sequence shown here is derived from an EMBL/GenBank/DDBJ whole genome shotgun (WGS) entry which is preliminary data.</text>
</comment>
<dbReference type="AlphaFoldDB" id="A0A2T1M355"/>
<dbReference type="GO" id="GO:0006397">
    <property type="term" value="P:mRNA processing"/>
    <property type="evidence" value="ECO:0007669"/>
    <property type="project" value="UniProtKB-UniRule"/>
</dbReference>
<dbReference type="HAMAP" id="MF_00104">
    <property type="entry name" value="RNase_III"/>
    <property type="match status" value="1"/>
</dbReference>
<dbReference type="GO" id="GO:0003725">
    <property type="term" value="F:double-stranded RNA binding"/>
    <property type="evidence" value="ECO:0007669"/>
    <property type="project" value="TreeGrafter"/>
</dbReference>
<keyword evidence="9" id="KW-0963">Cytoplasm</keyword>
<dbReference type="InterPro" id="IPR011907">
    <property type="entry name" value="RNase_III"/>
</dbReference>
<sequence length="233" mass="26261">MMKLPIFKNQTLWLCALTHRSYVNECSDVSEHNERLEFLGDAILSFLVGELLYQTYPKMTEAQLTRLRANLVDETQLSKLAKELKLGELLRLGKGAIKDGARNNTAILCDVFEAMIGAYYLDAGIEAVKEYVESIFTAVAAEIILPESETEKVSLVDSKNRFQQWALANFTQNPEYVIISESGLDHAKEFIAIVKVKDKVYGKGKGKRKQEATKAAAEDALKQIELRKINENR</sequence>
<keyword evidence="9" id="KW-0460">Magnesium</keyword>
<evidence type="ECO:0000256" key="4">
    <source>
        <dbReference type="ARBA" id="ARBA00022664"/>
    </source>
</evidence>
<dbReference type="GO" id="GO:0004525">
    <property type="term" value="F:ribonuclease III activity"/>
    <property type="evidence" value="ECO:0007669"/>
    <property type="project" value="UniProtKB-UniRule"/>
</dbReference>
<dbReference type="Pfam" id="PF00035">
    <property type="entry name" value="dsrm"/>
    <property type="match status" value="1"/>
</dbReference>
<dbReference type="InterPro" id="IPR036389">
    <property type="entry name" value="RNase_III_sf"/>
</dbReference>
<comment type="function">
    <text evidence="9">Digests double-stranded RNA. Involved in the processing of primary rRNA transcript to yield the immediate precursors to the large and small rRNAs (23S and 16S). Processes some mRNAs, and tRNAs when they are encoded in the rRNA operon. Processes pre-crRNA and tracrRNA of type II CRISPR loci if present in the organism.</text>
</comment>
<evidence type="ECO:0000313" key="12">
    <source>
        <dbReference type="EMBL" id="PSF39262.1"/>
    </source>
</evidence>
<dbReference type="SUPFAM" id="SSF69065">
    <property type="entry name" value="RNase III domain-like"/>
    <property type="match status" value="1"/>
</dbReference>
<reference evidence="12 13" key="1">
    <citation type="submission" date="2018-03" db="EMBL/GenBank/DDBJ databases">
        <title>The ancient ancestry and fast evolution of plastids.</title>
        <authorList>
            <person name="Moore K.R."/>
            <person name="Magnabosco C."/>
            <person name="Momper L."/>
            <person name="Gold D.A."/>
            <person name="Bosak T."/>
            <person name="Fournier G.P."/>
        </authorList>
    </citation>
    <scope>NUCLEOTIDE SEQUENCE [LARGE SCALE GENOMIC DNA]</scope>
    <source>
        <strain evidence="12 13">CCALA 016</strain>
    </source>
</reference>
<dbReference type="GO" id="GO:0006364">
    <property type="term" value="P:rRNA processing"/>
    <property type="evidence" value="ECO:0007669"/>
    <property type="project" value="UniProtKB-UniRule"/>
</dbReference>
<reference evidence="12 13" key="2">
    <citation type="submission" date="2018-03" db="EMBL/GenBank/DDBJ databases">
        <authorList>
            <person name="Keele B.F."/>
        </authorList>
    </citation>
    <scope>NUCLEOTIDE SEQUENCE [LARGE SCALE GENOMIC DNA]</scope>
    <source>
        <strain evidence="12 13">CCALA 016</strain>
    </source>
</reference>
<keyword evidence="8 9" id="KW-0694">RNA-binding</keyword>
<dbReference type="PROSITE" id="PS50137">
    <property type="entry name" value="DS_RBD"/>
    <property type="match status" value="1"/>
</dbReference>
<evidence type="ECO:0000256" key="2">
    <source>
        <dbReference type="ARBA" id="ARBA00010183"/>
    </source>
</evidence>
<protein>
    <recommendedName>
        <fullName evidence="9">Ribonuclease 3</fullName>
        <ecNumber evidence="9">3.1.26.3</ecNumber>
    </recommendedName>
    <alternativeName>
        <fullName evidence="9">Ribonuclease III</fullName>
        <shortName evidence="9">RNase III</shortName>
    </alternativeName>
</protein>
<dbReference type="GO" id="GO:0019843">
    <property type="term" value="F:rRNA binding"/>
    <property type="evidence" value="ECO:0007669"/>
    <property type="project" value="UniProtKB-KW"/>
</dbReference>
<keyword evidence="9" id="KW-0819">tRNA processing</keyword>
<comment type="subunit">
    <text evidence="9">Homodimer.</text>
</comment>
<keyword evidence="4 9" id="KW-0507">mRNA processing</keyword>
<dbReference type="CDD" id="cd00593">
    <property type="entry name" value="RIBOc"/>
    <property type="match status" value="1"/>
</dbReference>
<feature type="binding site" evidence="9">
    <location>
        <position position="113"/>
    </location>
    <ligand>
        <name>Mg(2+)</name>
        <dbReference type="ChEBI" id="CHEBI:18420"/>
    </ligand>
</feature>
<dbReference type="EC" id="3.1.26.3" evidence="9"/>
<feature type="domain" description="RNase III" evidence="11">
    <location>
        <begin position="7"/>
        <end position="124"/>
    </location>
</feature>
<dbReference type="GO" id="GO:0008033">
    <property type="term" value="P:tRNA processing"/>
    <property type="evidence" value="ECO:0007669"/>
    <property type="project" value="UniProtKB-KW"/>
</dbReference>
<dbReference type="OrthoDB" id="9805026at2"/>
<evidence type="ECO:0000256" key="6">
    <source>
        <dbReference type="ARBA" id="ARBA00022759"/>
    </source>
</evidence>
<gene>
    <name evidence="9 12" type="primary">rnc</name>
    <name evidence="12" type="ORF">C7H19_00275</name>
</gene>
<dbReference type="SMART" id="SM00358">
    <property type="entry name" value="DSRM"/>
    <property type="match status" value="1"/>
</dbReference>
<keyword evidence="3 9" id="KW-0698">rRNA processing</keyword>
<proteinExistence type="inferred from homology"/>
<dbReference type="GO" id="GO:0010468">
    <property type="term" value="P:regulation of gene expression"/>
    <property type="evidence" value="ECO:0007669"/>
    <property type="project" value="TreeGrafter"/>
</dbReference>
<evidence type="ECO:0000256" key="9">
    <source>
        <dbReference type="HAMAP-Rule" id="MF_00104"/>
    </source>
</evidence>
<dbReference type="SUPFAM" id="SSF54768">
    <property type="entry name" value="dsRNA-binding domain-like"/>
    <property type="match status" value="1"/>
</dbReference>
<keyword evidence="6 9" id="KW-0255">Endonuclease</keyword>
<dbReference type="GO" id="GO:0046872">
    <property type="term" value="F:metal ion binding"/>
    <property type="evidence" value="ECO:0007669"/>
    <property type="project" value="UniProtKB-KW"/>
</dbReference>
<dbReference type="RefSeq" id="WP_106454885.1">
    <property type="nucleotide sequence ID" value="NZ_PXOH01000001.1"/>
</dbReference>
<evidence type="ECO:0000313" key="13">
    <source>
        <dbReference type="Proteomes" id="UP000239001"/>
    </source>
</evidence>
<evidence type="ECO:0000256" key="5">
    <source>
        <dbReference type="ARBA" id="ARBA00022722"/>
    </source>
</evidence>
<dbReference type="SMART" id="SM00535">
    <property type="entry name" value="RIBOc"/>
    <property type="match status" value="1"/>
</dbReference>
<comment type="similarity">
    <text evidence="2">Belongs to the ribonuclease III family.</text>
</comment>
<keyword evidence="13" id="KW-1185">Reference proteome</keyword>